<dbReference type="Pfam" id="PF00291">
    <property type="entry name" value="PALP"/>
    <property type="match status" value="1"/>
</dbReference>
<dbReference type="EMBL" id="CP002271">
    <property type="protein sequence ID" value="ADO72630.1"/>
    <property type="molecule type" value="Genomic_DNA"/>
</dbReference>
<dbReference type="AlphaFoldDB" id="E3FE27"/>
<dbReference type="Gene3D" id="3.40.50.1100">
    <property type="match status" value="2"/>
</dbReference>
<dbReference type="InterPro" id="IPR050214">
    <property type="entry name" value="Cys_Synth/Cystath_Beta-Synth"/>
</dbReference>
<dbReference type="PANTHER" id="PTHR10314">
    <property type="entry name" value="CYSTATHIONINE BETA-SYNTHASE"/>
    <property type="match status" value="1"/>
</dbReference>
<protein>
    <submittedName>
        <fullName evidence="4">Pyridoxal-phosphate dependent enzyme</fullName>
    </submittedName>
</protein>
<gene>
    <name evidence="4" type="ordered locus">STAUR_4852</name>
</gene>
<keyword evidence="2" id="KW-0663">Pyridoxal phosphate</keyword>
<organism evidence="4 5">
    <name type="scientific">Stigmatella aurantiaca (strain DW4/3-1)</name>
    <dbReference type="NCBI Taxonomy" id="378806"/>
    <lineage>
        <taxon>Bacteria</taxon>
        <taxon>Pseudomonadati</taxon>
        <taxon>Myxococcota</taxon>
        <taxon>Myxococcia</taxon>
        <taxon>Myxococcales</taxon>
        <taxon>Cystobacterineae</taxon>
        <taxon>Archangiaceae</taxon>
        <taxon>Stigmatella</taxon>
    </lineage>
</organism>
<dbReference type="STRING" id="378806.STAUR_4852"/>
<dbReference type="SUPFAM" id="SSF53686">
    <property type="entry name" value="Tryptophan synthase beta subunit-like PLP-dependent enzymes"/>
    <property type="match status" value="1"/>
</dbReference>
<evidence type="ECO:0000256" key="2">
    <source>
        <dbReference type="ARBA" id="ARBA00022898"/>
    </source>
</evidence>
<evidence type="ECO:0000313" key="4">
    <source>
        <dbReference type="EMBL" id="ADO72630.1"/>
    </source>
</evidence>
<feature type="domain" description="Tryptophan synthase beta chain-like PALP" evidence="3">
    <location>
        <begin position="10"/>
        <end position="297"/>
    </location>
</feature>
<comment type="cofactor">
    <cofactor evidence="1">
        <name>pyridoxal 5'-phosphate</name>
        <dbReference type="ChEBI" id="CHEBI:597326"/>
    </cofactor>
</comment>
<dbReference type="CDD" id="cd01561">
    <property type="entry name" value="CBS_like"/>
    <property type="match status" value="1"/>
</dbReference>
<evidence type="ECO:0000256" key="1">
    <source>
        <dbReference type="ARBA" id="ARBA00001933"/>
    </source>
</evidence>
<dbReference type="InterPro" id="IPR001926">
    <property type="entry name" value="TrpB-like_PALP"/>
</dbReference>
<dbReference type="HOGENOM" id="CLU_021018_1_0_7"/>
<sequence>MLKKAASVLDLMKETPLVALKGRAVSQPKAQLWAKLELAMPGQMKDRVALKAIEDAEARGQLKPGGVIAESSSGTMAEGLARVGAVKGYKVIIVTDPRIDIGLLNKLRAFGAQVDVVETYHPTGGWQHSRLVRLREVLHENPGAFWPRQYDSPSNPGAYTETMTHELVNALGPRIAALVGTVGSGGSLTGTAERLKALAPGVRIVAVDAVGSVIFHQPNGPRLQSGHGNSIIAGNINYRVIDEAHWLSDGEVFNACHELARRESIFGGGSSGAAYVVASWLAEQFGPDQHVVALMPDRGDRYCETIYSREYLAKHNLIGVEAAAAPVPIRYGVDVAERWSHAAVPHDGSVPYYAPSVMRSGDLTRALELE</sequence>
<dbReference type="GO" id="GO:1901605">
    <property type="term" value="P:alpha-amino acid metabolic process"/>
    <property type="evidence" value="ECO:0007669"/>
    <property type="project" value="UniProtKB-ARBA"/>
</dbReference>
<name>E3FE27_STIAD</name>
<dbReference type="KEGG" id="sur:STAUR_4852"/>
<dbReference type="Proteomes" id="UP000001351">
    <property type="component" value="Chromosome"/>
</dbReference>
<keyword evidence="5" id="KW-1185">Reference proteome</keyword>
<accession>E3FE27</accession>
<reference evidence="4 5" key="1">
    <citation type="journal article" date="2011" name="Mol. Biol. Evol.">
        <title>Comparative genomic analysis of fruiting body formation in Myxococcales.</title>
        <authorList>
            <person name="Huntley S."/>
            <person name="Hamann N."/>
            <person name="Wegener-Feldbrugge S."/>
            <person name="Treuner-Lange A."/>
            <person name="Kube M."/>
            <person name="Reinhardt R."/>
            <person name="Klages S."/>
            <person name="Muller R."/>
            <person name="Ronning C.M."/>
            <person name="Nierman W.C."/>
            <person name="Sogaard-Andersen L."/>
        </authorList>
    </citation>
    <scope>NUCLEOTIDE SEQUENCE [LARGE SCALE GENOMIC DNA]</scope>
    <source>
        <strain evidence="4 5">DW4/3-1</strain>
    </source>
</reference>
<proteinExistence type="predicted"/>
<evidence type="ECO:0000313" key="5">
    <source>
        <dbReference type="Proteomes" id="UP000001351"/>
    </source>
</evidence>
<evidence type="ECO:0000259" key="3">
    <source>
        <dbReference type="Pfam" id="PF00291"/>
    </source>
</evidence>
<dbReference type="eggNOG" id="COG0031">
    <property type="taxonomic scope" value="Bacteria"/>
</dbReference>
<dbReference type="InterPro" id="IPR036052">
    <property type="entry name" value="TrpB-like_PALP_sf"/>
</dbReference>